<evidence type="ECO:0000259" key="1">
    <source>
        <dbReference type="Pfam" id="PF07007"/>
    </source>
</evidence>
<dbReference type="InterPro" id="IPR009739">
    <property type="entry name" value="LprI-like_N"/>
</dbReference>
<organism evidence="2">
    <name type="scientific">marine sediment metagenome</name>
    <dbReference type="NCBI Taxonomy" id="412755"/>
    <lineage>
        <taxon>unclassified sequences</taxon>
        <taxon>metagenomes</taxon>
        <taxon>ecological metagenomes</taxon>
    </lineage>
</organism>
<comment type="caution">
    <text evidence="2">The sequence shown here is derived from an EMBL/GenBank/DDBJ whole genome shotgun (WGS) entry which is preliminary data.</text>
</comment>
<name>A0A0F9X4A6_9ZZZZ</name>
<dbReference type="Gene3D" id="1.20.1270.180">
    <property type="match status" value="1"/>
</dbReference>
<sequence>MKRVALALMLCASPLAAQDLQYSDRGTELCLADAEGYAAKLACAGASANQCMEDTPSGSSTYGMGGCLDRELQFWDQRLNDNYAAVMVQAKRRDADAVPASEDRAGVADALREMQRAWIEFRDKACTYEAALWQGGTGQGPAAISCLMEQTARQALSLDVWED</sequence>
<dbReference type="Pfam" id="PF07007">
    <property type="entry name" value="LprI"/>
    <property type="match status" value="1"/>
</dbReference>
<protein>
    <recommendedName>
        <fullName evidence="1">Lysozyme inhibitor LprI-like N-terminal domain-containing protein</fullName>
    </recommendedName>
</protein>
<dbReference type="EMBL" id="LAZR01000149">
    <property type="protein sequence ID" value="KKN86333.1"/>
    <property type="molecule type" value="Genomic_DNA"/>
</dbReference>
<accession>A0A0F9X4A6</accession>
<evidence type="ECO:0000313" key="2">
    <source>
        <dbReference type="EMBL" id="KKN86333.1"/>
    </source>
</evidence>
<dbReference type="AlphaFoldDB" id="A0A0F9X4A6"/>
<reference evidence="2" key="1">
    <citation type="journal article" date="2015" name="Nature">
        <title>Complex archaea that bridge the gap between prokaryotes and eukaryotes.</title>
        <authorList>
            <person name="Spang A."/>
            <person name="Saw J.H."/>
            <person name="Jorgensen S.L."/>
            <person name="Zaremba-Niedzwiedzka K."/>
            <person name="Martijn J."/>
            <person name="Lind A.E."/>
            <person name="van Eijk R."/>
            <person name="Schleper C."/>
            <person name="Guy L."/>
            <person name="Ettema T.J."/>
        </authorList>
    </citation>
    <scope>NUCLEOTIDE SEQUENCE</scope>
</reference>
<gene>
    <name evidence="2" type="ORF">LCGC14_0270320</name>
</gene>
<feature type="domain" description="Lysozyme inhibitor LprI-like N-terminal" evidence="1">
    <location>
        <begin position="51"/>
        <end position="157"/>
    </location>
</feature>
<proteinExistence type="predicted"/>